<dbReference type="InterPro" id="IPR015424">
    <property type="entry name" value="PyrdxlP-dep_Trfase"/>
</dbReference>
<comment type="caution">
    <text evidence="1">The sequence shown here is derived from an EMBL/GenBank/DDBJ whole genome shotgun (WGS) entry which is preliminary data.</text>
</comment>
<dbReference type="GO" id="GO:0008483">
    <property type="term" value="F:transaminase activity"/>
    <property type="evidence" value="ECO:0007669"/>
    <property type="project" value="UniProtKB-KW"/>
</dbReference>
<reference evidence="1" key="1">
    <citation type="submission" date="2019-08" db="EMBL/GenBank/DDBJ databases">
        <authorList>
            <person name="Kucharzyk K."/>
            <person name="Murdoch R.W."/>
            <person name="Higgins S."/>
            <person name="Loffler F."/>
        </authorList>
    </citation>
    <scope>NUCLEOTIDE SEQUENCE</scope>
</reference>
<keyword evidence="1" id="KW-0032">Aminotransferase</keyword>
<dbReference type="PANTHER" id="PTHR30244:SF42">
    <property type="entry name" value="UDP-2-ACETAMIDO-2-DEOXY-3-OXO-D-GLUCURONATE AMINOTRANSFERASE"/>
    <property type="match status" value="1"/>
</dbReference>
<dbReference type="InterPro" id="IPR000653">
    <property type="entry name" value="DegT/StrS_aminotransferase"/>
</dbReference>
<accession>A0A645GUE0</accession>
<evidence type="ECO:0000313" key="1">
    <source>
        <dbReference type="EMBL" id="MPN27654.1"/>
    </source>
</evidence>
<sequence>MILQEKFKALRDYELDDITGAAANYDDLLRGVAQTPIIPQGYTSGWAQYTIKCKDEVQRDHVMTELKARGIPTMVYYPKPMHRQTAYANLAVNEAELAVSTDLCRRVLALPLSPYITPADQEAVAAALKDALHA</sequence>
<dbReference type="AlphaFoldDB" id="A0A645GUE0"/>
<dbReference type="SUPFAM" id="SSF53383">
    <property type="entry name" value="PLP-dependent transferases"/>
    <property type="match status" value="1"/>
</dbReference>
<dbReference type="Gene3D" id="3.90.1150.10">
    <property type="entry name" value="Aspartate Aminotransferase, domain 1"/>
    <property type="match status" value="1"/>
</dbReference>
<dbReference type="GO" id="GO:0000271">
    <property type="term" value="P:polysaccharide biosynthetic process"/>
    <property type="evidence" value="ECO:0007669"/>
    <property type="project" value="TreeGrafter"/>
</dbReference>
<proteinExistence type="predicted"/>
<dbReference type="PANTHER" id="PTHR30244">
    <property type="entry name" value="TRANSAMINASE"/>
    <property type="match status" value="1"/>
</dbReference>
<gene>
    <name evidence="1" type="primary">wbpE_13</name>
    <name evidence="1" type="ORF">SDC9_175088</name>
</gene>
<dbReference type="EMBL" id="VSSQ01077639">
    <property type="protein sequence ID" value="MPN27654.1"/>
    <property type="molecule type" value="Genomic_DNA"/>
</dbReference>
<dbReference type="GO" id="GO:0030170">
    <property type="term" value="F:pyridoxal phosphate binding"/>
    <property type="evidence" value="ECO:0007669"/>
    <property type="project" value="TreeGrafter"/>
</dbReference>
<dbReference type="EC" id="2.6.1.98" evidence="1"/>
<dbReference type="InterPro" id="IPR015422">
    <property type="entry name" value="PyrdxlP-dep_Trfase_small"/>
</dbReference>
<protein>
    <submittedName>
        <fullName evidence="1">UDP-2-acetamido-2-deoxy-3-oxo-D-glucuronate aminotransferase</fullName>
        <ecNumber evidence="1">2.6.1.98</ecNumber>
    </submittedName>
</protein>
<keyword evidence="1" id="KW-0808">Transferase</keyword>
<organism evidence="1">
    <name type="scientific">bioreactor metagenome</name>
    <dbReference type="NCBI Taxonomy" id="1076179"/>
    <lineage>
        <taxon>unclassified sequences</taxon>
        <taxon>metagenomes</taxon>
        <taxon>ecological metagenomes</taxon>
    </lineage>
</organism>
<name>A0A645GUE0_9ZZZZ</name>
<dbReference type="Pfam" id="PF01041">
    <property type="entry name" value="DegT_DnrJ_EryC1"/>
    <property type="match status" value="1"/>
</dbReference>